<dbReference type="EMBL" id="DTHG01000063">
    <property type="protein sequence ID" value="HGW91877.1"/>
    <property type="molecule type" value="Genomic_DNA"/>
</dbReference>
<name>A0A7C4U7D3_UNCW3</name>
<sequence>MKKPFIVLSLILFFSGCHKEEFPIKPIDDIKKPSGWFLLGILPNPVPGISFDSSYKFASSFTHLVPVWGKPSPFYNMPNDLKGDWGDYFVKTLIRGNKMAPLIHFNFYGKNMVIVSPPDINNPTLSNEKWRNAYKNAIIEVVKEIKPKYLSVGNEVNKWLENYGLEGENGFNNWISLYEEIYDTIKKICPDIVVFCTFAREIVKENREADLSFLTLFDSTKIDLLVLTSYPYAVSYINNPSDIPADYYSKVLQYLNKPIAFSEISWWSHPSFGGENGQSSFINLIPELLKDLNVEFVMWPWLCDLNDTSDWTGLRNYDWSEKSGFSEWVKLYREK</sequence>
<proteinExistence type="predicted"/>
<dbReference type="InterPro" id="IPR017853">
    <property type="entry name" value="GH"/>
</dbReference>
<reference evidence="1" key="1">
    <citation type="journal article" date="2020" name="mSystems">
        <title>Genome- and Community-Level Interaction Insights into Carbon Utilization and Element Cycling Functions of Hydrothermarchaeota in Hydrothermal Sediment.</title>
        <authorList>
            <person name="Zhou Z."/>
            <person name="Liu Y."/>
            <person name="Xu W."/>
            <person name="Pan J."/>
            <person name="Luo Z.H."/>
            <person name="Li M."/>
        </authorList>
    </citation>
    <scope>NUCLEOTIDE SEQUENCE [LARGE SCALE GENOMIC DNA]</scope>
    <source>
        <strain evidence="1">SpSt-780</strain>
    </source>
</reference>
<organism evidence="1">
    <name type="scientific">candidate division WOR-3 bacterium</name>
    <dbReference type="NCBI Taxonomy" id="2052148"/>
    <lineage>
        <taxon>Bacteria</taxon>
        <taxon>Bacteria division WOR-3</taxon>
    </lineage>
</organism>
<accession>A0A7C4U7D3</accession>
<dbReference type="PROSITE" id="PS51257">
    <property type="entry name" value="PROKAR_LIPOPROTEIN"/>
    <property type="match status" value="1"/>
</dbReference>
<comment type="caution">
    <text evidence="1">The sequence shown here is derived from an EMBL/GenBank/DDBJ whole genome shotgun (WGS) entry which is preliminary data.</text>
</comment>
<dbReference type="AlphaFoldDB" id="A0A7C4U7D3"/>
<dbReference type="SUPFAM" id="SSF51445">
    <property type="entry name" value="(Trans)glycosidases"/>
    <property type="match status" value="1"/>
</dbReference>
<protein>
    <submittedName>
        <fullName evidence="1">Uncharacterized protein</fullName>
    </submittedName>
</protein>
<gene>
    <name evidence="1" type="ORF">ENV67_04975</name>
</gene>
<dbReference type="Gene3D" id="3.20.20.80">
    <property type="entry name" value="Glycosidases"/>
    <property type="match status" value="1"/>
</dbReference>
<evidence type="ECO:0000313" key="1">
    <source>
        <dbReference type="EMBL" id="HGW91877.1"/>
    </source>
</evidence>